<reference evidence="1" key="1">
    <citation type="submission" date="2014-09" db="EMBL/GenBank/DDBJ databases">
        <authorList>
            <person name="Magalhaes I.L.F."/>
            <person name="Oliveira U."/>
            <person name="Santos F.R."/>
            <person name="Vidigal T.H.D.A."/>
            <person name="Brescovit A.D."/>
            <person name="Santos A.J."/>
        </authorList>
    </citation>
    <scope>NUCLEOTIDE SEQUENCE</scope>
    <source>
        <tissue evidence="1">Shoot tissue taken approximately 20 cm above the soil surface</tissue>
    </source>
</reference>
<name>A0A0A8XTN2_ARUDO</name>
<evidence type="ECO:0000313" key="1">
    <source>
        <dbReference type="EMBL" id="JAD17221.1"/>
    </source>
</evidence>
<proteinExistence type="predicted"/>
<reference evidence="1" key="2">
    <citation type="journal article" date="2015" name="Data Brief">
        <title>Shoot transcriptome of the giant reed, Arundo donax.</title>
        <authorList>
            <person name="Barrero R.A."/>
            <person name="Guerrero F.D."/>
            <person name="Moolhuijzen P."/>
            <person name="Goolsby J.A."/>
            <person name="Tidwell J."/>
            <person name="Bellgard S.E."/>
            <person name="Bellgard M.I."/>
        </authorList>
    </citation>
    <scope>NUCLEOTIDE SEQUENCE</scope>
    <source>
        <tissue evidence="1">Shoot tissue taken approximately 20 cm above the soil surface</tissue>
    </source>
</reference>
<dbReference type="EMBL" id="GBRH01280674">
    <property type="protein sequence ID" value="JAD17221.1"/>
    <property type="molecule type" value="Transcribed_RNA"/>
</dbReference>
<organism evidence="1">
    <name type="scientific">Arundo donax</name>
    <name type="common">Giant reed</name>
    <name type="synonym">Donax arundinaceus</name>
    <dbReference type="NCBI Taxonomy" id="35708"/>
    <lineage>
        <taxon>Eukaryota</taxon>
        <taxon>Viridiplantae</taxon>
        <taxon>Streptophyta</taxon>
        <taxon>Embryophyta</taxon>
        <taxon>Tracheophyta</taxon>
        <taxon>Spermatophyta</taxon>
        <taxon>Magnoliopsida</taxon>
        <taxon>Liliopsida</taxon>
        <taxon>Poales</taxon>
        <taxon>Poaceae</taxon>
        <taxon>PACMAD clade</taxon>
        <taxon>Arundinoideae</taxon>
        <taxon>Arundineae</taxon>
        <taxon>Arundo</taxon>
    </lineage>
</organism>
<dbReference type="AlphaFoldDB" id="A0A0A8XTN2"/>
<sequence length="63" mass="7341">MGFSLFHYQLDYHRLQSIALLVLKYNPFCVQSVSPSLFVPNIRSLPEYSKTALESRTSFLYSH</sequence>
<accession>A0A0A8XTN2</accession>
<protein>
    <submittedName>
        <fullName evidence="1">Uncharacterized protein</fullName>
    </submittedName>
</protein>